<comment type="similarity">
    <text evidence="1 5 6">Belongs to the universal ribosomal protein uS8 family.</text>
</comment>
<sequence>MLITDPVADTLIRIKNGYLASKSEVVIPYSAFKYEIVKVLKQFKFIEDLKKTEHQGKPVLRVHLYDKKKKKFTDLRQISKPGCRVYVGKKKIPYVREGYGICLISTPKGVMTGEEARRKGLGGELLAEVW</sequence>
<dbReference type="Pfam" id="PF00410">
    <property type="entry name" value="Ribosomal_S8"/>
    <property type="match status" value="1"/>
</dbReference>
<dbReference type="HAMAP" id="MF_01302_B">
    <property type="entry name" value="Ribosomal_uS8_B"/>
    <property type="match status" value="1"/>
</dbReference>
<dbReference type="SUPFAM" id="SSF56047">
    <property type="entry name" value="Ribosomal protein S8"/>
    <property type="match status" value="1"/>
</dbReference>
<dbReference type="FunFam" id="3.30.1490.10:FF:000001">
    <property type="entry name" value="30S ribosomal protein S8"/>
    <property type="match status" value="1"/>
</dbReference>
<comment type="function">
    <text evidence="5">One of the primary rRNA binding proteins, it binds directly to 16S rRNA central domain where it helps coordinate assembly of the platform of the 30S subunit.</text>
</comment>
<dbReference type="PROSITE" id="PS00053">
    <property type="entry name" value="RIBOSOMAL_S8"/>
    <property type="match status" value="1"/>
</dbReference>
<evidence type="ECO:0000313" key="7">
    <source>
        <dbReference type="EMBL" id="OQX51477.1"/>
    </source>
</evidence>
<dbReference type="PANTHER" id="PTHR11758">
    <property type="entry name" value="40S RIBOSOMAL PROTEIN S15A"/>
    <property type="match status" value="1"/>
</dbReference>
<dbReference type="Gene3D" id="3.30.1490.10">
    <property type="match status" value="1"/>
</dbReference>
<dbReference type="InterPro" id="IPR000630">
    <property type="entry name" value="Ribosomal_uS8"/>
</dbReference>
<proteinExistence type="inferred from homology"/>
<evidence type="ECO:0000256" key="5">
    <source>
        <dbReference type="HAMAP-Rule" id="MF_01302"/>
    </source>
</evidence>
<evidence type="ECO:0000256" key="6">
    <source>
        <dbReference type="RuleBase" id="RU003660"/>
    </source>
</evidence>
<keyword evidence="5" id="KW-0699">rRNA-binding</keyword>
<evidence type="ECO:0000256" key="3">
    <source>
        <dbReference type="ARBA" id="ARBA00023274"/>
    </source>
</evidence>
<accession>A0A1W9NZB1</accession>
<dbReference type="NCBIfam" id="NF001109">
    <property type="entry name" value="PRK00136.1"/>
    <property type="match status" value="1"/>
</dbReference>
<dbReference type="GO" id="GO:0006412">
    <property type="term" value="P:translation"/>
    <property type="evidence" value="ECO:0007669"/>
    <property type="project" value="UniProtKB-UniRule"/>
</dbReference>
<dbReference type="GO" id="GO:0005737">
    <property type="term" value="C:cytoplasm"/>
    <property type="evidence" value="ECO:0007669"/>
    <property type="project" value="UniProtKB-ARBA"/>
</dbReference>
<reference evidence="8" key="1">
    <citation type="submission" date="2017-03" db="EMBL/GenBank/DDBJ databases">
        <title>Novel pathways for hydrocarbon cycling and metabolic interdependencies in hydrothermal sediment communities.</title>
        <authorList>
            <person name="Dombrowski N."/>
            <person name="Seitz K."/>
            <person name="Teske A."/>
            <person name="Baker B."/>
        </authorList>
    </citation>
    <scope>NUCLEOTIDE SEQUENCE [LARGE SCALE GENOMIC DNA]</scope>
</reference>
<dbReference type="GO" id="GO:1990904">
    <property type="term" value="C:ribonucleoprotein complex"/>
    <property type="evidence" value="ECO:0007669"/>
    <property type="project" value="UniProtKB-KW"/>
</dbReference>
<dbReference type="STRING" id="1968527.B5M47_00555"/>
<organism evidence="7 8">
    <name type="scientific">candidate division CPR3 bacterium 4484_211</name>
    <dbReference type="NCBI Taxonomy" id="1968527"/>
    <lineage>
        <taxon>Bacteria</taxon>
        <taxon>Bacteria division CPR3</taxon>
    </lineage>
</organism>
<keyword evidence="2 5" id="KW-0689">Ribosomal protein</keyword>
<dbReference type="Gene3D" id="3.30.1370.30">
    <property type="match status" value="1"/>
</dbReference>
<comment type="subunit">
    <text evidence="5">Part of the 30S ribosomal subunit. Contacts proteins S5 and S12.</text>
</comment>
<dbReference type="GO" id="GO:0005840">
    <property type="term" value="C:ribosome"/>
    <property type="evidence" value="ECO:0007669"/>
    <property type="project" value="UniProtKB-KW"/>
</dbReference>
<dbReference type="Proteomes" id="UP000192520">
    <property type="component" value="Unassembled WGS sequence"/>
</dbReference>
<comment type="caution">
    <text evidence="7">The sequence shown here is derived from an EMBL/GenBank/DDBJ whole genome shotgun (WGS) entry which is preliminary data.</text>
</comment>
<evidence type="ECO:0000256" key="2">
    <source>
        <dbReference type="ARBA" id="ARBA00022980"/>
    </source>
</evidence>
<dbReference type="EMBL" id="MZGJ01000003">
    <property type="protein sequence ID" value="OQX51477.1"/>
    <property type="molecule type" value="Genomic_DNA"/>
</dbReference>
<dbReference type="GO" id="GO:0003735">
    <property type="term" value="F:structural constituent of ribosome"/>
    <property type="evidence" value="ECO:0007669"/>
    <property type="project" value="InterPro"/>
</dbReference>
<dbReference type="AlphaFoldDB" id="A0A1W9NZB1"/>
<gene>
    <name evidence="5" type="primary">rpsH</name>
    <name evidence="7" type="ORF">B5M47_00555</name>
</gene>
<name>A0A1W9NZB1_UNCC3</name>
<evidence type="ECO:0000256" key="1">
    <source>
        <dbReference type="ARBA" id="ARBA00006471"/>
    </source>
</evidence>
<evidence type="ECO:0000256" key="4">
    <source>
        <dbReference type="ARBA" id="ARBA00035258"/>
    </source>
</evidence>
<dbReference type="GO" id="GO:0019843">
    <property type="term" value="F:rRNA binding"/>
    <property type="evidence" value="ECO:0007669"/>
    <property type="project" value="UniProtKB-UniRule"/>
</dbReference>
<dbReference type="InterPro" id="IPR035987">
    <property type="entry name" value="Ribosomal_uS8_sf"/>
</dbReference>
<keyword evidence="5" id="KW-0694">RNA-binding</keyword>
<evidence type="ECO:0000313" key="8">
    <source>
        <dbReference type="Proteomes" id="UP000192520"/>
    </source>
</evidence>
<keyword evidence="3 5" id="KW-0687">Ribonucleoprotein</keyword>
<dbReference type="InterPro" id="IPR047863">
    <property type="entry name" value="Ribosomal_uS8_CS"/>
</dbReference>
<protein>
    <recommendedName>
        <fullName evidence="4 5">Small ribosomal subunit protein uS8</fullName>
    </recommendedName>
</protein>